<organism evidence="5 6">
    <name type="scientific">Pararhizobium polonicum</name>
    <dbReference type="NCBI Taxonomy" id="1612624"/>
    <lineage>
        <taxon>Bacteria</taxon>
        <taxon>Pseudomonadati</taxon>
        <taxon>Pseudomonadota</taxon>
        <taxon>Alphaproteobacteria</taxon>
        <taxon>Hyphomicrobiales</taxon>
        <taxon>Rhizobiaceae</taxon>
        <taxon>Rhizobium/Agrobacterium group</taxon>
        <taxon>Pararhizobium</taxon>
    </lineage>
</organism>
<feature type="active site" description="Proton donor/acceptor" evidence="2">
    <location>
        <position position="202"/>
    </location>
</feature>
<evidence type="ECO:0000256" key="1">
    <source>
        <dbReference type="ARBA" id="ARBA00008853"/>
    </source>
</evidence>
<dbReference type="EMBL" id="LGLV01000017">
    <property type="protein sequence ID" value="OBZ92812.1"/>
    <property type="molecule type" value="Genomic_DNA"/>
</dbReference>
<comment type="cofactor">
    <cofactor evidence="3">
        <name>Zn(2+)</name>
        <dbReference type="ChEBI" id="CHEBI:29105"/>
    </cofactor>
    <text evidence="3">Binds 1 divalent metal cation per subunit.</text>
</comment>
<feature type="binding site" evidence="3">
    <location>
        <position position="124"/>
    </location>
    <ligand>
        <name>substrate</name>
    </ligand>
</feature>
<name>A0A1C7NV04_9HYPH</name>
<dbReference type="GO" id="GO:0004341">
    <property type="term" value="F:gluconolactonase activity"/>
    <property type="evidence" value="ECO:0007669"/>
    <property type="project" value="TreeGrafter"/>
</dbReference>
<dbReference type="AlphaFoldDB" id="A0A1C7NV04"/>
<accession>A0A1C7NV04</accession>
<protein>
    <submittedName>
        <fullName evidence="5">Gluconolaconase</fullName>
    </submittedName>
</protein>
<feature type="domain" description="SMP-30/Gluconolactonase/LRE-like region" evidence="4">
    <location>
        <begin position="20"/>
        <end position="260"/>
    </location>
</feature>
<feature type="binding site" evidence="3">
    <location>
        <position position="22"/>
    </location>
    <ligand>
        <name>a divalent metal cation</name>
        <dbReference type="ChEBI" id="CHEBI:60240"/>
    </ligand>
</feature>
<evidence type="ECO:0000259" key="4">
    <source>
        <dbReference type="Pfam" id="PF08450"/>
    </source>
</evidence>
<comment type="similarity">
    <text evidence="1">Belongs to the SMP-30/CGR1 family.</text>
</comment>
<evidence type="ECO:0000313" key="6">
    <source>
        <dbReference type="Proteomes" id="UP000093111"/>
    </source>
</evidence>
<evidence type="ECO:0000313" key="5">
    <source>
        <dbReference type="EMBL" id="OBZ92812.1"/>
    </source>
</evidence>
<feature type="binding site" evidence="3">
    <location>
        <position position="202"/>
    </location>
    <ligand>
        <name>a divalent metal cation</name>
        <dbReference type="ChEBI" id="CHEBI:60240"/>
    </ligand>
</feature>
<feature type="binding site" evidence="3">
    <location>
        <position position="151"/>
    </location>
    <ligand>
        <name>a divalent metal cation</name>
        <dbReference type="ChEBI" id="CHEBI:60240"/>
    </ligand>
</feature>
<dbReference type="InterPro" id="IPR005511">
    <property type="entry name" value="SMP-30"/>
</dbReference>
<comment type="caution">
    <text evidence="5">The sequence shown here is derived from an EMBL/GenBank/DDBJ whole genome shotgun (WGS) entry which is preliminary data.</text>
</comment>
<proteinExistence type="inferred from homology"/>
<evidence type="ECO:0000256" key="2">
    <source>
        <dbReference type="PIRSR" id="PIRSR605511-1"/>
    </source>
</evidence>
<evidence type="ECO:0000256" key="3">
    <source>
        <dbReference type="PIRSR" id="PIRSR605511-2"/>
    </source>
</evidence>
<feature type="binding site" evidence="3">
    <location>
        <position position="106"/>
    </location>
    <ligand>
        <name>substrate</name>
    </ligand>
</feature>
<gene>
    <name evidence="5" type="ORF">ADU59_24045</name>
</gene>
<feature type="binding site" evidence="3">
    <location>
        <position position="104"/>
    </location>
    <ligand>
        <name>substrate</name>
    </ligand>
</feature>
<dbReference type="OrthoDB" id="2633250at2"/>
<dbReference type="PANTHER" id="PTHR10907:SF47">
    <property type="entry name" value="REGUCALCIN"/>
    <property type="match status" value="1"/>
</dbReference>
<dbReference type="Proteomes" id="UP000093111">
    <property type="component" value="Unassembled WGS sequence"/>
</dbReference>
<keyword evidence="3" id="KW-0479">Metal-binding</keyword>
<dbReference type="PATRIC" id="fig|1612624.7.peg.2505"/>
<dbReference type="PANTHER" id="PTHR10907">
    <property type="entry name" value="REGUCALCIN"/>
    <property type="match status" value="1"/>
</dbReference>
<dbReference type="STRING" id="1612624.ADU59_24045"/>
<dbReference type="GO" id="GO:0005509">
    <property type="term" value="F:calcium ion binding"/>
    <property type="evidence" value="ECO:0007669"/>
    <property type="project" value="TreeGrafter"/>
</dbReference>
<reference evidence="5 6" key="1">
    <citation type="journal article" date="2016" name="Syst. Appl. Microbiol.">
        <title>Pararhizobium polonicum sp. nov. isolated from tumors on stone fruit rootstocks.</title>
        <authorList>
            <person name="Pulawska J."/>
            <person name="Kuzmanovic N."/>
            <person name="Willems A."/>
            <person name="Pothier J.F."/>
        </authorList>
    </citation>
    <scope>NUCLEOTIDE SEQUENCE [LARGE SCALE GENOMIC DNA]</scope>
    <source>
        <strain evidence="5 6">F5.1</strain>
    </source>
</reference>
<dbReference type="PRINTS" id="PR01790">
    <property type="entry name" value="SMP30FAMILY"/>
</dbReference>
<keyword evidence="6" id="KW-1185">Reference proteome</keyword>
<keyword evidence="3" id="KW-0862">Zinc</keyword>
<dbReference type="InterPro" id="IPR011042">
    <property type="entry name" value="6-blade_b-propeller_TolB-like"/>
</dbReference>
<dbReference type="Pfam" id="PF08450">
    <property type="entry name" value="SGL"/>
    <property type="match status" value="1"/>
</dbReference>
<dbReference type="Gene3D" id="2.120.10.30">
    <property type="entry name" value="TolB, C-terminal domain"/>
    <property type="match status" value="1"/>
</dbReference>
<dbReference type="SUPFAM" id="SSF63829">
    <property type="entry name" value="Calcium-dependent phosphotriesterase"/>
    <property type="match status" value="1"/>
</dbReference>
<sequence length="295" mass="31400">MTMDIIPFSGKILCDEPLMLGEGATYDPATDIAWWFNIKGEALHELHLASGRKTVHPLPFLGSVLAVIDPDRQLIASDKGLFIRETASGKLSLLTTLEDIPANRSNDGRVHPSGSLWVSTMARDEAKGAGAIYHVARGTVTRLYAEVSIPNSICFSPDGSTGYFTDTAINHLMRVALDPATGLPAGEPTAISDETTTSGGIDGSVCDADGLIWNARYGSGAVDVYRPDGTKIARYTVPATQTTCPAFIGAKADRLLVTSSFQGMSDPQRAADPHAGKTFELGVTVKGRFEPAYLL</sequence>
<dbReference type="GO" id="GO:0019853">
    <property type="term" value="P:L-ascorbic acid biosynthetic process"/>
    <property type="evidence" value="ECO:0007669"/>
    <property type="project" value="TreeGrafter"/>
</dbReference>
<dbReference type="InterPro" id="IPR013658">
    <property type="entry name" value="SGL"/>
</dbReference>